<sequence length="418" mass="48760">MNITELHKDIGTSKDNKQSPIHNWYRFTAGFSYKLVDKIIEEENLSKKDSIYESFAGCGTTLVSAQKKGISAYGNEGQELLFDVIQAKLNWDIDKNLIELVLTDIKQNIFNKENHTEVYHKLLESLYSKENLFELYFIRDYIQLLDEKIKLFLKLALTQTLHKVSVHPIAVPYISRSKFLKNELSGLQMFEKTVRKMLDDLDSYRNIPKTTNIFHHDSRKINYNIDSNSCSICITSPPYLNNLDYGEVSKVCSHFYGITDNWNDITEKVRKNLVTGATTHYKEADFQLEEWKKNQFYIENKNVIDNLMPDILKIKEISKNKKGKKSFDILALLYFEDMYNVLLEMRRVLKQRSKAYLVLGDSAPYGIFIDTTKLLGEIALNSGFNKYNIVKIRERGIKWTSLKNRHNLKLSENILILE</sequence>
<evidence type="ECO:0000256" key="5">
    <source>
        <dbReference type="ARBA" id="ARBA00022691"/>
    </source>
</evidence>
<dbReference type="SUPFAM" id="SSF53335">
    <property type="entry name" value="S-adenosyl-L-methionine-dependent methyltransferases"/>
    <property type="match status" value="2"/>
</dbReference>
<evidence type="ECO:0000256" key="4">
    <source>
        <dbReference type="ARBA" id="ARBA00022679"/>
    </source>
</evidence>
<dbReference type="GeneID" id="84808913"/>
<dbReference type="GO" id="GO:0009307">
    <property type="term" value="P:DNA restriction-modification system"/>
    <property type="evidence" value="ECO:0007669"/>
    <property type="project" value="UniProtKB-KW"/>
</dbReference>
<evidence type="ECO:0000256" key="6">
    <source>
        <dbReference type="ARBA" id="ARBA00022747"/>
    </source>
</evidence>
<dbReference type="KEGG" id="cgh:CGC50_10140"/>
<accession>A0A250FQM0</accession>
<gene>
    <name evidence="8" type="ORF">CGC50_10140</name>
</gene>
<dbReference type="InterPro" id="IPR017985">
    <property type="entry name" value="MeTrfase_CN4_CS"/>
</dbReference>
<dbReference type="AlphaFoldDB" id="A0A250FQM0"/>
<dbReference type="OrthoDB" id="9800801at2"/>
<dbReference type="GO" id="GO:0015667">
    <property type="term" value="F:site-specific DNA-methyltransferase (cytosine-N4-specific) activity"/>
    <property type="evidence" value="ECO:0007669"/>
    <property type="project" value="UniProtKB-EC"/>
</dbReference>
<evidence type="ECO:0000256" key="7">
    <source>
        <dbReference type="ARBA" id="ARBA00049120"/>
    </source>
</evidence>
<dbReference type="GO" id="GO:0032259">
    <property type="term" value="P:methylation"/>
    <property type="evidence" value="ECO:0007669"/>
    <property type="project" value="UniProtKB-KW"/>
</dbReference>
<evidence type="ECO:0000313" key="9">
    <source>
        <dbReference type="Proteomes" id="UP000217250"/>
    </source>
</evidence>
<organism evidence="8 9">
    <name type="scientific">Capnocytophaga gingivalis</name>
    <dbReference type="NCBI Taxonomy" id="1017"/>
    <lineage>
        <taxon>Bacteria</taxon>
        <taxon>Pseudomonadati</taxon>
        <taxon>Bacteroidota</taxon>
        <taxon>Flavobacteriia</taxon>
        <taxon>Flavobacteriales</taxon>
        <taxon>Flavobacteriaceae</taxon>
        <taxon>Capnocytophaga</taxon>
    </lineage>
</organism>
<dbReference type="GO" id="GO:0003677">
    <property type="term" value="F:DNA binding"/>
    <property type="evidence" value="ECO:0007669"/>
    <property type="project" value="InterPro"/>
</dbReference>
<keyword evidence="4 8" id="KW-0808">Transferase</keyword>
<dbReference type="RefSeq" id="WP_095910735.1">
    <property type="nucleotide sequence ID" value="NZ_CP022386.1"/>
</dbReference>
<dbReference type="InterPro" id="IPR029063">
    <property type="entry name" value="SAM-dependent_MTases_sf"/>
</dbReference>
<dbReference type="Proteomes" id="UP000217250">
    <property type="component" value="Chromosome"/>
</dbReference>
<reference evidence="9" key="1">
    <citation type="submission" date="2017-06" db="EMBL/GenBank/DDBJ databases">
        <title>Capnocytophaga spp. assemblies.</title>
        <authorList>
            <person name="Gulvik C.A."/>
        </authorList>
    </citation>
    <scope>NUCLEOTIDE SEQUENCE [LARGE SCALE GENOMIC DNA]</scope>
    <source>
        <strain evidence="9">H1496</strain>
    </source>
</reference>
<comment type="similarity">
    <text evidence="1">Belongs to the N(4)/N(6)-methyltransferase family. N(4) subfamily.</text>
</comment>
<keyword evidence="6" id="KW-0680">Restriction system</keyword>
<keyword evidence="3 8" id="KW-0489">Methyltransferase</keyword>
<evidence type="ECO:0000256" key="3">
    <source>
        <dbReference type="ARBA" id="ARBA00022603"/>
    </source>
</evidence>
<dbReference type="Gene3D" id="3.40.50.150">
    <property type="entry name" value="Vaccinia Virus protein VP39"/>
    <property type="match status" value="2"/>
</dbReference>
<evidence type="ECO:0000256" key="1">
    <source>
        <dbReference type="ARBA" id="ARBA00010203"/>
    </source>
</evidence>
<dbReference type="EMBL" id="CP022386">
    <property type="protein sequence ID" value="ATA87482.1"/>
    <property type="molecule type" value="Genomic_DNA"/>
</dbReference>
<name>A0A250FQM0_9FLAO</name>
<evidence type="ECO:0000313" key="8">
    <source>
        <dbReference type="EMBL" id="ATA87482.1"/>
    </source>
</evidence>
<comment type="catalytic activity">
    <reaction evidence="7">
        <text>a 2'-deoxycytidine in DNA + S-adenosyl-L-methionine = an N(4)-methyl-2'-deoxycytidine in DNA + S-adenosyl-L-homocysteine + H(+)</text>
        <dbReference type="Rhea" id="RHEA:16857"/>
        <dbReference type="Rhea" id="RHEA-COMP:11369"/>
        <dbReference type="Rhea" id="RHEA-COMP:13674"/>
        <dbReference type="ChEBI" id="CHEBI:15378"/>
        <dbReference type="ChEBI" id="CHEBI:57856"/>
        <dbReference type="ChEBI" id="CHEBI:59789"/>
        <dbReference type="ChEBI" id="CHEBI:85452"/>
        <dbReference type="ChEBI" id="CHEBI:137933"/>
        <dbReference type="EC" id="2.1.1.113"/>
    </reaction>
</comment>
<proteinExistence type="inferred from homology"/>
<dbReference type="PROSITE" id="PS00093">
    <property type="entry name" value="N4_MTASE"/>
    <property type="match status" value="1"/>
</dbReference>
<keyword evidence="5" id="KW-0949">S-adenosyl-L-methionine</keyword>
<protein>
    <recommendedName>
        <fullName evidence="2">site-specific DNA-methyltransferase (cytosine-N(4)-specific)</fullName>
        <ecNumber evidence="2">2.1.1.113</ecNumber>
    </recommendedName>
</protein>
<evidence type="ECO:0000256" key="2">
    <source>
        <dbReference type="ARBA" id="ARBA00012185"/>
    </source>
</evidence>
<dbReference type="REBASE" id="218454">
    <property type="entry name" value="M.CgiH1496ORF10140P"/>
</dbReference>
<dbReference type="EC" id="2.1.1.113" evidence="2"/>